<protein>
    <submittedName>
        <fullName evidence="2">Glycosyl transferase family 2</fullName>
    </submittedName>
</protein>
<organism evidence="2 3">
    <name type="scientific">Couchioplanes caeruleus</name>
    <dbReference type="NCBI Taxonomy" id="56438"/>
    <lineage>
        <taxon>Bacteria</taxon>
        <taxon>Bacillati</taxon>
        <taxon>Actinomycetota</taxon>
        <taxon>Actinomycetes</taxon>
        <taxon>Micromonosporales</taxon>
        <taxon>Micromonosporaceae</taxon>
        <taxon>Couchioplanes</taxon>
    </lineage>
</organism>
<dbReference type="SUPFAM" id="SSF53448">
    <property type="entry name" value="Nucleotide-diphospho-sugar transferases"/>
    <property type="match status" value="1"/>
</dbReference>
<keyword evidence="2" id="KW-0808">Transferase</keyword>
<accession>A0A3N1GPF4</accession>
<dbReference type="InterPro" id="IPR001173">
    <property type="entry name" value="Glyco_trans_2-like"/>
</dbReference>
<evidence type="ECO:0000313" key="3">
    <source>
        <dbReference type="Proteomes" id="UP000271683"/>
    </source>
</evidence>
<dbReference type="EMBL" id="RJKL01000001">
    <property type="protein sequence ID" value="ROP32088.1"/>
    <property type="molecule type" value="Genomic_DNA"/>
</dbReference>
<evidence type="ECO:0000313" key="2">
    <source>
        <dbReference type="EMBL" id="ROP32088.1"/>
    </source>
</evidence>
<sequence length="153" mass="16787">MRLPAELWGMTYSNLLAVPPVVVAGPARDLSPMPWPYRVAAVELSVVVPFHRTGPRLQEALKRISDALNSQGIAFEMIALSARPGAGSSPELDRMPHTRVVTSGSIEDKGAALHLGFAMARGAWICFVDIDEDAEIDGYELIEHFHRAREKNL</sequence>
<dbReference type="InterPro" id="IPR029044">
    <property type="entry name" value="Nucleotide-diphossugar_trans"/>
</dbReference>
<dbReference type="Gene3D" id="3.90.550.10">
    <property type="entry name" value="Spore Coat Polysaccharide Biosynthesis Protein SpsA, Chain A"/>
    <property type="match status" value="1"/>
</dbReference>
<name>A0A3N1GPF4_9ACTN</name>
<dbReference type="Proteomes" id="UP000271683">
    <property type="component" value="Unassembled WGS sequence"/>
</dbReference>
<comment type="caution">
    <text evidence="2">The sequence shown here is derived from an EMBL/GenBank/DDBJ whole genome shotgun (WGS) entry which is preliminary data.</text>
</comment>
<feature type="domain" description="Glycosyltransferase 2-like" evidence="1">
    <location>
        <begin position="45"/>
        <end position="132"/>
    </location>
</feature>
<proteinExistence type="predicted"/>
<dbReference type="Pfam" id="PF00535">
    <property type="entry name" value="Glycos_transf_2"/>
    <property type="match status" value="1"/>
</dbReference>
<dbReference type="GO" id="GO:0016740">
    <property type="term" value="F:transferase activity"/>
    <property type="evidence" value="ECO:0007669"/>
    <property type="project" value="UniProtKB-KW"/>
</dbReference>
<evidence type="ECO:0000259" key="1">
    <source>
        <dbReference type="Pfam" id="PF00535"/>
    </source>
</evidence>
<dbReference type="AlphaFoldDB" id="A0A3N1GPF4"/>
<reference evidence="2 3" key="1">
    <citation type="submission" date="2018-11" db="EMBL/GenBank/DDBJ databases">
        <title>Sequencing the genomes of 1000 actinobacteria strains.</title>
        <authorList>
            <person name="Klenk H.-P."/>
        </authorList>
    </citation>
    <scope>NUCLEOTIDE SEQUENCE [LARGE SCALE GENOMIC DNA]</scope>
    <source>
        <strain evidence="2 3">DSM 43634</strain>
    </source>
</reference>
<gene>
    <name evidence="2" type="ORF">EDD30_5018</name>
</gene>